<dbReference type="InterPro" id="IPR036397">
    <property type="entry name" value="RNaseH_sf"/>
</dbReference>
<evidence type="ECO:0000313" key="6">
    <source>
        <dbReference type="Proteomes" id="UP000230233"/>
    </source>
</evidence>
<feature type="compositionally biased region" description="Basic and acidic residues" evidence="2">
    <location>
        <begin position="274"/>
        <end position="291"/>
    </location>
</feature>
<reference evidence="6" key="1">
    <citation type="submission" date="2017-10" db="EMBL/GenBank/DDBJ databases">
        <title>Rapid genome shrinkage in a self-fertile nematode reveals novel sperm competition proteins.</title>
        <authorList>
            <person name="Yin D."/>
            <person name="Schwarz E.M."/>
            <person name="Thomas C.G."/>
            <person name="Felde R.L."/>
            <person name="Korf I.F."/>
            <person name="Cutter A.D."/>
            <person name="Schartner C.M."/>
            <person name="Ralston E.J."/>
            <person name="Meyer B.J."/>
            <person name="Haag E.S."/>
        </authorList>
    </citation>
    <scope>NUCLEOTIDE SEQUENCE [LARGE SCALE GENOMIC DNA]</scope>
    <source>
        <strain evidence="6">JU1422</strain>
    </source>
</reference>
<dbReference type="InterPro" id="IPR009878">
    <property type="entry name" value="Phlebovirus_G2_fusion"/>
</dbReference>
<sequence>MRRFVSLYGVPRTVVSNNGPNFVLGESIINEAMETVELNDEVKAYLGLQGIKWTFITPYSPWKGGFYERMIKSVKQALAKANGKKKMTSSELSTVFYEISAFINERPLTKSNQDFQSDLPIRPCDFIKAEMKTTIPLTLDYSEDYRPSRETQAIQTKKDTLEALKASSETTEAVWKCWQRQYLVELREQHKKRMDSKKGTSATPTVDQLVIIDEGDFTPRNYWRLGRIQKVVEARDGVVREVELLVDSGRTLRRSINQIVPLELDMEPDEEPSETPRVEEAKVEEPKETSGHRYNLRSRNPLINRTVMMALMMTTLICMVTGQKIECTPTGLSIVGQFTEFEACVESYCTKFKRINWKYSAQSEIWIPPALKLQDHQATVKISDGKEVQIREVQCPAVPFCETIDCTFCWSNVLNPECHTYWAVLGIGLMLYCIMMFFHCLFHVPVPIGAPISLAGKLIKMATVGIAKALIQGTRGAVNRIFRRRWNNARRISWEELIPLTIIMLILGSSFGQACQEADVISQQQEICNEDGLNCKTVTEEILKLSDSRKEGCIRLMKNGTVIRDVRVELITVQMNCSKEVLTYTQHAEIKVSSTKRCPRMGSCKDEKCNAINRTSMITELHPANNCVGVTGCSESCGGPGCGCFYLSSGCIFYRIYSEPKSNQKFEIFRCAEFTPSVKLKIKSTRLNSYENKERSKQLLLTTGQTMTLEDIQVTADSIETPISTVINEWFIKSDHQVALWTSKESSLQCDEKLRNCFLEENCNCQSGEDQMNCNCVQNDLEKMFQRTTSRLPIQEGHWRIEEDKDKIKGLISGAVSTTITLKIKENWITKVIKTEEQCSVESSPAVGCYACSPGATAEILCKSTKRATIANVECSEESFTVQCTTEGARTTIHLTSEYAKLHRNCSLGCGGKKREYFEITGILKYTGSIWTSIHRLIAGNTTVFNEINLPDINHLMDSYFTFMKSVITIIFATGIIFLLTYSCISSAGRKFLKGLFKATWIIIKLIIYGIIRVPLFLNRLLRGRTLCLCMLITAFCLLPVQCNKDLITGMNQEVQEKLNEMERRMRAMEAALFETGPIICREPPPAFSQEAELKQPAILVEVESEDTIKKSMKAPGIIIEMEEDRRDHESEPKACNKDRRETEPKDQQRKNLLREDHREQDRQEDRHRKDRQEDRRGKDHQEDRRGKNLHHEDQRGKDHQKEPSVKSQVAKRLKIRRILSDKK</sequence>
<dbReference type="EMBL" id="PDUG01000017">
    <property type="protein sequence ID" value="PIC12909.1"/>
    <property type="molecule type" value="Genomic_DNA"/>
</dbReference>
<feature type="coiled-coil region" evidence="1">
    <location>
        <begin position="1045"/>
        <end position="1072"/>
    </location>
</feature>
<dbReference type="Pfam" id="PF18701">
    <property type="entry name" value="DUF5641"/>
    <property type="match status" value="1"/>
</dbReference>
<dbReference type="Gene3D" id="3.30.420.10">
    <property type="entry name" value="Ribonuclease H-like superfamily/Ribonuclease H"/>
    <property type="match status" value="1"/>
</dbReference>
<feature type="compositionally biased region" description="Basic and acidic residues" evidence="2">
    <location>
        <begin position="1124"/>
        <end position="1205"/>
    </location>
</feature>
<keyword evidence="1" id="KW-0175">Coiled coil</keyword>
<evidence type="ECO:0000313" key="5">
    <source>
        <dbReference type="EMBL" id="PIC12909.1"/>
    </source>
</evidence>
<evidence type="ECO:0000256" key="2">
    <source>
        <dbReference type="SAM" id="MobiDB-lite"/>
    </source>
</evidence>
<dbReference type="Pfam" id="PF07245">
    <property type="entry name" value="Phlebovirus_G2"/>
    <property type="match status" value="1"/>
</dbReference>
<dbReference type="GO" id="GO:0015074">
    <property type="term" value="P:DNA integration"/>
    <property type="evidence" value="ECO:0007669"/>
    <property type="project" value="InterPro"/>
</dbReference>
<feature type="region of interest" description="Disordered" evidence="2">
    <location>
        <begin position="267"/>
        <end position="294"/>
    </location>
</feature>
<dbReference type="Proteomes" id="UP000230233">
    <property type="component" value="Unassembled WGS sequence"/>
</dbReference>
<keyword evidence="3" id="KW-0472">Membrane</keyword>
<organism evidence="5 6">
    <name type="scientific">Caenorhabditis nigoni</name>
    <dbReference type="NCBI Taxonomy" id="1611254"/>
    <lineage>
        <taxon>Eukaryota</taxon>
        <taxon>Metazoa</taxon>
        <taxon>Ecdysozoa</taxon>
        <taxon>Nematoda</taxon>
        <taxon>Chromadorea</taxon>
        <taxon>Rhabditida</taxon>
        <taxon>Rhabditina</taxon>
        <taxon>Rhabditomorpha</taxon>
        <taxon>Rhabditoidea</taxon>
        <taxon>Rhabditidae</taxon>
        <taxon>Peloderinae</taxon>
        <taxon>Caenorhabditis</taxon>
    </lineage>
</organism>
<accession>A0A2G5SDC1</accession>
<dbReference type="OrthoDB" id="5875705at2759"/>
<dbReference type="InterPro" id="IPR012337">
    <property type="entry name" value="RNaseH-like_sf"/>
</dbReference>
<feature type="transmembrane region" description="Helical" evidence="3">
    <location>
        <begin position="996"/>
        <end position="1016"/>
    </location>
</feature>
<dbReference type="PROSITE" id="PS50994">
    <property type="entry name" value="INTEGRASE"/>
    <property type="match status" value="1"/>
</dbReference>
<feature type="domain" description="Integrase catalytic" evidence="4">
    <location>
        <begin position="1"/>
        <end position="131"/>
    </location>
</feature>
<dbReference type="AlphaFoldDB" id="A0A2G5SDC1"/>
<keyword evidence="6" id="KW-1185">Reference proteome</keyword>
<dbReference type="STRING" id="1611254.A0A2G5SDC1"/>
<dbReference type="Gene3D" id="2.60.40.3770">
    <property type="match status" value="1"/>
</dbReference>
<dbReference type="GO" id="GO:0003676">
    <property type="term" value="F:nucleic acid binding"/>
    <property type="evidence" value="ECO:0007669"/>
    <property type="project" value="InterPro"/>
</dbReference>
<protein>
    <recommendedName>
        <fullName evidence="4">Integrase catalytic domain-containing protein</fullName>
    </recommendedName>
</protein>
<dbReference type="PANTHER" id="PTHR47331">
    <property type="entry name" value="PHD-TYPE DOMAIN-CONTAINING PROTEIN"/>
    <property type="match status" value="1"/>
</dbReference>
<evidence type="ECO:0000256" key="1">
    <source>
        <dbReference type="SAM" id="Coils"/>
    </source>
</evidence>
<evidence type="ECO:0000259" key="4">
    <source>
        <dbReference type="PROSITE" id="PS50994"/>
    </source>
</evidence>
<evidence type="ECO:0000256" key="3">
    <source>
        <dbReference type="SAM" id="Phobius"/>
    </source>
</evidence>
<keyword evidence="3" id="KW-1133">Transmembrane helix</keyword>
<keyword evidence="3" id="KW-0812">Transmembrane</keyword>
<gene>
    <name evidence="5" type="ORF">B9Z55_028144</name>
</gene>
<dbReference type="SUPFAM" id="SSF53098">
    <property type="entry name" value="Ribonuclease H-like"/>
    <property type="match status" value="1"/>
</dbReference>
<feature type="region of interest" description="Disordered" evidence="2">
    <location>
        <begin position="1112"/>
        <end position="1224"/>
    </location>
</feature>
<feature type="transmembrane region" description="Helical" evidence="3">
    <location>
        <begin position="960"/>
        <end position="984"/>
    </location>
</feature>
<name>A0A2G5SDC1_9PELO</name>
<comment type="caution">
    <text evidence="5">The sequence shown here is derived from an EMBL/GenBank/DDBJ whole genome shotgun (WGS) entry which is preliminary data.</text>
</comment>
<dbReference type="InterPro" id="IPR001584">
    <property type="entry name" value="Integrase_cat-core"/>
</dbReference>
<dbReference type="InterPro" id="IPR040676">
    <property type="entry name" value="DUF5641"/>
</dbReference>
<proteinExistence type="predicted"/>